<dbReference type="AlphaFoldDB" id="A0A5B7E4Q0"/>
<sequence>MLSVGSLRPLEWWLSRLLEGYGFAHCSSTLPEQVHKQGEKRLLERLQMVPEFSESDAENGIYWKHFTPRKVTARGRPSLKYLHSS</sequence>
<organism evidence="1 2">
    <name type="scientific">Portunus trituberculatus</name>
    <name type="common">Swimming crab</name>
    <name type="synonym">Neptunus trituberculatus</name>
    <dbReference type="NCBI Taxonomy" id="210409"/>
    <lineage>
        <taxon>Eukaryota</taxon>
        <taxon>Metazoa</taxon>
        <taxon>Ecdysozoa</taxon>
        <taxon>Arthropoda</taxon>
        <taxon>Crustacea</taxon>
        <taxon>Multicrustacea</taxon>
        <taxon>Malacostraca</taxon>
        <taxon>Eumalacostraca</taxon>
        <taxon>Eucarida</taxon>
        <taxon>Decapoda</taxon>
        <taxon>Pleocyemata</taxon>
        <taxon>Brachyura</taxon>
        <taxon>Eubrachyura</taxon>
        <taxon>Portunoidea</taxon>
        <taxon>Portunidae</taxon>
        <taxon>Portuninae</taxon>
        <taxon>Portunus</taxon>
    </lineage>
</organism>
<name>A0A5B7E4Q0_PORTR</name>
<proteinExistence type="predicted"/>
<gene>
    <name evidence="1" type="ORF">E2C01_022188</name>
</gene>
<evidence type="ECO:0000313" key="1">
    <source>
        <dbReference type="EMBL" id="MPC28972.1"/>
    </source>
</evidence>
<reference evidence="1 2" key="1">
    <citation type="submission" date="2019-05" db="EMBL/GenBank/DDBJ databases">
        <title>Another draft genome of Portunus trituberculatus and its Hox gene families provides insights of decapod evolution.</title>
        <authorList>
            <person name="Jeong J.-H."/>
            <person name="Song I."/>
            <person name="Kim S."/>
            <person name="Choi T."/>
            <person name="Kim D."/>
            <person name="Ryu S."/>
            <person name="Kim W."/>
        </authorList>
    </citation>
    <scope>NUCLEOTIDE SEQUENCE [LARGE SCALE GENOMIC DNA]</scope>
    <source>
        <tissue evidence="1">Muscle</tissue>
    </source>
</reference>
<dbReference type="EMBL" id="VSRR010001996">
    <property type="protein sequence ID" value="MPC28972.1"/>
    <property type="molecule type" value="Genomic_DNA"/>
</dbReference>
<keyword evidence="2" id="KW-1185">Reference proteome</keyword>
<comment type="caution">
    <text evidence="1">The sequence shown here is derived from an EMBL/GenBank/DDBJ whole genome shotgun (WGS) entry which is preliminary data.</text>
</comment>
<protein>
    <submittedName>
        <fullName evidence="1">Uncharacterized protein</fullName>
    </submittedName>
</protein>
<accession>A0A5B7E4Q0</accession>
<dbReference type="Proteomes" id="UP000324222">
    <property type="component" value="Unassembled WGS sequence"/>
</dbReference>
<evidence type="ECO:0000313" key="2">
    <source>
        <dbReference type="Proteomes" id="UP000324222"/>
    </source>
</evidence>